<dbReference type="PANTHER" id="PTHR33361:SF16">
    <property type="entry name" value="DUF885 DOMAIN-CONTAINING PROTEIN"/>
    <property type="match status" value="1"/>
</dbReference>
<name>A0ABV6BAP2_9GAMM</name>
<dbReference type="RefSeq" id="WP_377241661.1">
    <property type="nucleotide sequence ID" value="NZ_JBHLXP010000001.1"/>
</dbReference>
<dbReference type="PANTHER" id="PTHR33361">
    <property type="entry name" value="GLR0591 PROTEIN"/>
    <property type="match status" value="1"/>
</dbReference>
<dbReference type="Pfam" id="PF05960">
    <property type="entry name" value="DUF885"/>
    <property type="match status" value="1"/>
</dbReference>
<evidence type="ECO:0000256" key="1">
    <source>
        <dbReference type="SAM" id="MobiDB-lite"/>
    </source>
</evidence>
<dbReference type="InterPro" id="IPR010281">
    <property type="entry name" value="DUF885"/>
</dbReference>
<gene>
    <name evidence="2" type="ORF">ACFFJP_06550</name>
</gene>
<organism evidence="2 3">
    <name type="scientific">Rheinheimera tilapiae</name>
    <dbReference type="NCBI Taxonomy" id="875043"/>
    <lineage>
        <taxon>Bacteria</taxon>
        <taxon>Pseudomonadati</taxon>
        <taxon>Pseudomonadota</taxon>
        <taxon>Gammaproteobacteria</taxon>
        <taxon>Chromatiales</taxon>
        <taxon>Chromatiaceae</taxon>
        <taxon>Rheinheimera</taxon>
    </lineage>
</organism>
<proteinExistence type="predicted"/>
<sequence>MRHTLLAFSIAAVLTGCNPAPDSKNSTTTPAQAEAAKPAETVAVQQSESERINQWFEQKYEEQLQMSPLQMTFQGRKDKNDQIDDVTEAGEDKMLAWYAGTVEELKANFDYSKLDTEAKTSYDLWIYQYEEVRDAVPFRVNQYVFNQMQGIHALLPQVMINFHKVEEVKDMEAYITRIGGIAKAIAELQQRAKKYADAGVRPPRFAYEGVIEQVNNLVTGAPFTESDKESPLWSDAKGKIEALKKADKLDDATAQKLTEDAKNALTSQFLPAYQNLATFLTSELDKTVVNPTGVSTQPNGVAYYNLRLKQSTTTDLTADQIHQIGLDEVARLTKEMNTIKDQVGFKGSLQDFFKFIKTDKQFFYEDTDEGRQAYLKDSEAFIREIEAKLPQYFGILPKAPLIIKRVEPFREQPGAAQHYFPGTADGKRPGIYYAHLSDMKAMPKNEMEAIAYHEGSPGHHMQISIAQELTGVPKFRTQAGFTAYQEGWALYTETLAKEMGQYKNPYNDFGRLITEMWRAVRLVVDTGMHAKGWTEQQAVEYFLANSPVAEGAVKSEVRRYLVWPGQATSYKIGMLKILELRAKAKADLGEKFDIRGFHDTVLGGGALPLKVLEQRVQNWVDSVKAKG</sequence>
<feature type="region of interest" description="Disordered" evidence="1">
    <location>
        <begin position="18"/>
        <end position="39"/>
    </location>
</feature>
<evidence type="ECO:0000313" key="2">
    <source>
        <dbReference type="EMBL" id="MFC0047943.1"/>
    </source>
</evidence>
<reference evidence="2 3" key="1">
    <citation type="submission" date="2024-09" db="EMBL/GenBank/DDBJ databases">
        <authorList>
            <person name="Sun Q."/>
            <person name="Mori K."/>
        </authorList>
    </citation>
    <scope>NUCLEOTIDE SEQUENCE [LARGE SCALE GENOMIC DNA]</scope>
    <source>
        <strain evidence="2 3">KCTC 23315</strain>
    </source>
</reference>
<keyword evidence="3" id="KW-1185">Reference proteome</keyword>
<dbReference type="EMBL" id="JBHLXP010000001">
    <property type="protein sequence ID" value="MFC0047943.1"/>
    <property type="molecule type" value="Genomic_DNA"/>
</dbReference>
<evidence type="ECO:0000313" key="3">
    <source>
        <dbReference type="Proteomes" id="UP001589813"/>
    </source>
</evidence>
<dbReference type="PROSITE" id="PS51257">
    <property type="entry name" value="PROKAR_LIPOPROTEIN"/>
    <property type="match status" value="1"/>
</dbReference>
<comment type="caution">
    <text evidence="2">The sequence shown here is derived from an EMBL/GenBank/DDBJ whole genome shotgun (WGS) entry which is preliminary data.</text>
</comment>
<accession>A0ABV6BAP2</accession>
<dbReference type="Proteomes" id="UP001589813">
    <property type="component" value="Unassembled WGS sequence"/>
</dbReference>
<protein>
    <submittedName>
        <fullName evidence="2">DUF885 family protein</fullName>
    </submittedName>
</protein>